<name>A0A3B1A6S8_9ZZZZ</name>
<feature type="transmembrane region" description="Helical" evidence="1">
    <location>
        <begin position="28"/>
        <end position="46"/>
    </location>
</feature>
<dbReference type="InterPro" id="IPR049806">
    <property type="entry name" value="MasK-like_C"/>
</dbReference>
<sequence length="307" mass="34972">MRKNYIVTEFDLLPWDISREESTRFNKILLATFSLFIIMFFVGLFINKPEVKTHTFEPIPQRIAQLLIKKKPDEFISNVKRKKILTPKSKFKIEKKQIIKKLALKKEKISKKAIQKAQKNAAKAGIVALSDELSALRDMASVKAIGGKLHKSLGRVENKSKDLINEIAKSGSGSIENTKHIFKSNTNLKNTGVVAISKPIDSVTADSATMQQRQRSKEDIALVFDRYKSSFYSLYRRATRKKLGLQGRVIFRIKILPNGSVSQCSIVSSDLQYPALENKLLRRIKLMNFGAKDVIIWLDNFHIDFTT</sequence>
<evidence type="ECO:0000259" key="2">
    <source>
        <dbReference type="Pfam" id="PF03544"/>
    </source>
</evidence>
<organism evidence="3">
    <name type="scientific">hydrothermal vent metagenome</name>
    <dbReference type="NCBI Taxonomy" id="652676"/>
    <lineage>
        <taxon>unclassified sequences</taxon>
        <taxon>metagenomes</taxon>
        <taxon>ecological metagenomes</taxon>
    </lineage>
</organism>
<feature type="domain" description="TonB C-terminal" evidence="2">
    <location>
        <begin position="241"/>
        <end position="288"/>
    </location>
</feature>
<proteinExistence type="predicted"/>
<dbReference type="AlphaFoldDB" id="A0A3B1A6S8"/>
<accession>A0A3B1A6S8</accession>
<dbReference type="NCBIfam" id="NF033768">
    <property type="entry name" value="myxo_SS_tail"/>
    <property type="match status" value="1"/>
</dbReference>
<keyword evidence="1" id="KW-1133">Transmembrane helix</keyword>
<protein>
    <recommendedName>
        <fullName evidence="2">TonB C-terminal domain-containing protein</fullName>
    </recommendedName>
</protein>
<gene>
    <name evidence="3" type="ORF">MNBD_GAMMA22-1963</name>
</gene>
<dbReference type="Pfam" id="PF03544">
    <property type="entry name" value="TonB_C"/>
    <property type="match status" value="1"/>
</dbReference>
<keyword evidence="1" id="KW-0812">Transmembrane</keyword>
<evidence type="ECO:0000313" key="3">
    <source>
        <dbReference type="EMBL" id="VAX01459.1"/>
    </source>
</evidence>
<dbReference type="InterPro" id="IPR037682">
    <property type="entry name" value="TonB_C"/>
</dbReference>
<dbReference type="EMBL" id="UOFS01000049">
    <property type="protein sequence ID" value="VAX01459.1"/>
    <property type="molecule type" value="Genomic_DNA"/>
</dbReference>
<keyword evidence="1" id="KW-0472">Membrane</keyword>
<reference evidence="3" key="1">
    <citation type="submission" date="2018-06" db="EMBL/GenBank/DDBJ databases">
        <authorList>
            <person name="Zhirakovskaya E."/>
        </authorList>
    </citation>
    <scope>NUCLEOTIDE SEQUENCE</scope>
</reference>
<evidence type="ECO:0000256" key="1">
    <source>
        <dbReference type="SAM" id="Phobius"/>
    </source>
</evidence>
<dbReference type="GO" id="GO:0055085">
    <property type="term" value="P:transmembrane transport"/>
    <property type="evidence" value="ECO:0007669"/>
    <property type="project" value="InterPro"/>
</dbReference>